<dbReference type="RefSeq" id="WP_146158275.1">
    <property type="nucleotide sequence ID" value="NZ_PVNL01000118.1"/>
</dbReference>
<dbReference type="OrthoDB" id="9793251at2"/>
<evidence type="ECO:0000256" key="1">
    <source>
        <dbReference type="SAM" id="MobiDB-lite"/>
    </source>
</evidence>
<accession>A0A2S9Y5Q3</accession>
<protein>
    <recommendedName>
        <fullName evidence="4">Outer membrane protein assembly factor BamB</fullName>
    </recommendedName>
</protein>
<proteinExistence type="predicted"/>
<evidence type="ECO:0000313" key="3">
    <source>
        <dbReference type="Proteomes" id="UP000238823"/>
    </source>
</evidence>
<evidence type="ECO:0008006" key="4">
    <source>
        <dbReference type="Google" id="ProtNLM"/>
    </source>
</evidence>
<dbReference type="SUPFAM" id="SSF101898">
    <property type="entry name" value="NHL repeat"/>
    <property type="match status" value="1"/>
</dbReference>
<gene>
    <name evidence="2" type="ORF">ENSA7_59270</name>
</gene>
<organism evidence="2 3">
    <name type="scientific">Enhygromyxa salina</name>
    <dbReference type="NCBI Taxonomy" id="215803"/>
    <lineage>
        <taxon>Bacteria</taxon>
        <taxon>Pseudomonadati</taxon>
        <taxon>Myxococcota</taxon>
        <taxon>Polyangia</taxon>
        <taxon>Nannocystales</taxon>
        <taxon>Nannocystaceae</taxon>
        <taxon>Enhygromyxa</taxon>
    </lineage>
</organism>
<name>A0A2S9Y5Q3_9BACT</name>
<sequence>MTVPSFITQHAEPGRRSRVDVQPRRYASFHPIDFSPDRQPARGGLNSPIQSIIIDPTGQRVIACLADRVLRLDSSPPQQYWSDELGRWVALATPEGLIYGPDLHPWDGSPSRSLASIEILLEGDPRTQLAVAASTTHWLTAVAAGPPRGVPVVNIELRSRAADRTHDVWDAQLEGDGVAAIDDTNRLAVLTAEGLHLFEPTGADDQGVNTSTQLETPPTGYAVGAAVPGWVALFAEDLDPQVPAEHWARRRGLPPGRVLAQRWHTKAIAWQADGTHAWTTSLPFEVYQPALERGDGTLVFAGRGLASVSAADGQLRWLRSLDEAAAATAFGDGSVALVHGSRLTILTADDKIAQSFDAPDGERLVTQPAIGPDATIYVATATKLLALR</sequence>
<dbReference type="Proteomes" id="UP000238823">
    <property type="component" value="Unassembled WGS sequence"/>
</dbReference>
<dbReference type="AlphaFoldDB" id="A0A2S9Y5Q3"/>
<feature type="region of interest" description="Disordered" evidence="1">
    <location>
        <begin position="1"/>
        <end position="22"/>
    </location>
</feature>
<reference evidence="2 3" key="1">
    <citation type="submission" date="2018-03" db="EMBL/GenBank/DDBJ databases">
        <title>Draft Genome Sequences of the Obligatory Marine Myxobacteria Enhygromyxa salina SWB007.</title>
        <authorList>
            <person name="Poehlein A."/>
            <person name="Moghaddam J.A."/>
            <person name="Harms H."/>
            <person name="Alanjari M."/>
            <person name="Koenig G.M."/>
            <person name="Daniel R."/>
            <person name="Schaeberle T.F."/>
        </authorList>
    </citation>
    <scope>NUCLEOTIDE SEQUENCE [LARGE SCALE GENOMIC DNA]</scope>
    <source>
        <strain evidence="2 3">SWB007</strain>
    </source>
</reference>
<dbReference type="Gene3D" id="2.130.10.10">
    <property type="entry name" value="YVTN repeat-like/Quinoprotein amine dehydrogenase"/>
    <property type="match status" value="1"/>
</dbReference>
<evidence type="ECO:0000313" key="2">
    <source>
        <dbReference type="EMBL" id="PRQ00433.1"/>
    </source>
</evidence>
<dbReference type="InterPro" id="IPR015943">
    <property type="entry name" value="WD40/YVTN_repeat-like_dom_sf"/>
</dbReference>
<feature type="compositionally biased region" description="Basic and acidic residues" evidence="1">
    <location>
        <begin position="12"/>
        <end position="22"/>
    </location>
</feature>
<comment type="caution">
    <text evidence="2">The sequence shown here is derived from an EMBL/GenBank/DDBJ whole genome shotgun (WGS) entry which is preliminary data.</text>
</comment>
<dbReference type="EMBL" id="PVNL01000118">
    <property type="protein sequence ID" value="PRQ00433.1"/>
    <property type="molecule type" value="Genomic_DNA"/>
</dbReference>